<accession>A0AAD7B3X7</accession>
<evidence type="ECO:0000256" key="1">
    <source>
        <dbReference type="SAM" id="MobiDB-lite"/>
    </source>
</evidence>
<proteinExistence type="predicted"/>
<dbReference type="EMBL" id="JARKIF010000037">
    <property type="protein sequence ID" value="KAJ7609863.1"/>
    <property type="molecule type" value="Genomic_DNA"/>
</dbReference>
<dbReference type="Proteomes" id="UP001221142">
    <property type="component" value="Unassembled WGS sequence"/>
</dbReference>
<feature type="compositionally biased region" description="Basic residues" evidence="1">
    <location>
        <begin position="61"/>
        <end position="72"/>
    </location>
</feature>
<feature type="compositionally biased region" description="Polar residues" evidence="1">
    <location>
        <begin position="46"/>
        <end position="60"/>
    </location>
</feature>
<protein>
    <submittedName>
        <fullName evidence="2">Uncharacterized protein</fullName>
    </submittedName>
</protein>
<sequence length="319" mass="35734">MVESVFRFLPALLHLSLPHPIYHCTTIWPLTVTPELGGILIPASPTPSSHGCTTTPNRSRSSPRHQSWRGRRTPLSLRRVYGGGILVPLSGQAGSVKALRVPNSMKTRFDRSGNNALNIDFEFVVGNIAPFVCQMPPNHTDCQRTVKKLLSKSTGTFDEEPLCDTVHKNEQKPKGRDRQNEETKNRSPGRRVTEAKQRPSLQTGIQKASFHSLKGENTTIDAPSKMTWSTLKPLKRIENQVAAAPILSSSRLPHRHPRRYFKLEIRIISSPGKNKTKSKHYWNLNVLGESNPRTFPAALQAGERHEREESKQSIRLGGI</sequence>
<feature type="compositionally biased region" description="Basic and acidic residues" evidence="1">
    <location>
        <begin position="165"/>
        <end position="197"/>
    </location>
</feature>
<feature type="region of interest" description="Disordered" evidence="1">
    <location>
        <begin position="44"/>
        <end position="72"/>
    </location>
</feature>
<name>A0AAD7B3X7_9AGAR</name>
<dbReference type="AlphaFoldDB" id="A0AAD7B3X7"/>
<evidence type="ECO:0000313" key="3">
    <source>
        <dbReference type="Proteomes" id="UP001221142"/>
    </source>
</evidence>
<evidence type="ECO:0000313" key="2">
    <source>
        <dbReference type="EMBL" id="KAJ7609863.1"/>
    </source>
</evidence>
<gene>
    <name evidence="2" type="ORF">FB45DRAFT_876092</name>
</gene>
<reference evidence="2" key="1">
    <citation type="submission" date="2023-03" db="EMBL/GenBank/DDBJ databases">
        <title>Massive genome expansion in bonnet fungi (Mycena s.s.) driven by repeated elements and novel gene families across ecological guilds.</title>
        <authorList>
            <consortium name="Lawrence Berkeley National Laboratory"/>
            <person name="Harder C.B."/>
            <person name="Miyauchi S."/>
            <person name="Viragh M."/>
            <person name="Kuo A."/>
            <person name="Thoen E."/>
            <person name="Andreopoulos B."/>
            <person name="Lu D."/>
            <person name="Skrede I."/>
            <person name="Drula E."/>
            <person name="Henrissat B."/>
            <person name="Morin E."/>
            <person name="Kohler A."/>
            <person name="Barry K."/>
            <person name="LaButti K."/>
            <person name="Morin E."/>
            <person name="Salamov A."/>
            <person name="Lipzen A."/>
            <person name="Mereny Z."/>
            <person name="Hegedus B."/>
            <person name="Baldrian P."/>
            <person name="Stursova M."/>
            <person name="Weitz H."/>
            <person name="Taylor A."/>
            <person name="Grigoriev I.V."/>
            <person name="Nagy L.G."/>
            <person name="Martin F."/>
            <person name="Kauserud H."/>
        </authorList>
    </citation>
    <scope>NUCLEOTIDE SEQUENCE</scope>
    <source>
        <strain evidence="2">9284</strain>
    </source>
</reference>
<feature type="region of interest" description="Disordered" evidence="1">
    <location>
        <begin position="158"/>
        <end position="204"/>
    </location>
</feature>
<organism evidence="2 3">
    <name type="scientific">Roridomyces roridus</name>
    <dbReference type="NCBI Taxonomy" id="1738132"/>
    <lineage>
        <taxon>Eukaryota</taxon>
        <taxon>Fungi</taxon>
        <taxon>Dikarya</taxon>
        <taxon>Basidiomycota</taxon>
        <taxon>Agaricomycotina</taxon>
        <taxon>Agaricomycetes</taxon>
        <taxon>Agaricomycetidae</taxon>
        <taxon>Agaricales</taxon>
        <taxon>Marasmiineae</taxon>
        <taxon>Mycenaceae</taxon>
        <taxon>Roridomyces</taxon>
    </lineage>
</organism>
<keyword evidence="3" id="KW-1185">Reference proteome</keyword>
<comment type="caution">
    <text evidence="2">The sequence shown here is derived from an EMBL/GenBank/DDBJ whole genome shotgun (WGS) entry which is preliminary data.</text>
</comment>